<evidence type="ECO:0000256" key="3">
    <source>
        <dbReference type="ARBA" id="ARBA00022884"/>
    </source>
</evidence>
<reference evidence="10" key="1">
    <citation type="submission" date="2018-08" db="EMBL/GenBank/DDBJ databases">
        <title>Murine metabolic-syndrome-specific gut microbial biobank.</title>
        <authorList>
            <person name="Liu C."/>
        </authorList>
    </citation>
    <scope>NUCLEOTIDE SEQUENCE [LARGE SCALE GENOMIC DNA]</scope>
    <source>
        <strain evidence="10">Z82</strain>
    </source>
</reference>
<dbReference type="PANTHER" id="PTHR11758">
    <property type="entry name" value="40S RIBOSOMAL PROTEIN S15A"/>
    <property type="match status" value="1"/>
</dbReference>
<dbReference type="InterPro" id="IPR000630">
    <property type="entry name" value="Ribosomal_uS8"/>
</dbReference>
<comment type="caution">
    <text evidence="10">The sequence shown here is derived from an EMBL/GenBank/DDBJ whole genome shotgun (WGS) entry which is preliminary data.</text>
</comment>
<dbReference type="SUPFAM" id="SSF56047">
    <property type="entry name" value="Ribosomal protein S8"/>
    <property type="match status" value="1"/>
</dbReference>
<dbReference type="GO" id="GO:1990904">
    <property type="term" value="C:ribonucleoprotein complex"/>
    <property type="evidence" value="ECO:0007669"/>
    <property type="project" value="UniProtKB-KW"/>
</dbReference>
<gene>
    <name evidence="8" type="primary">rpsH</name>
    <name evidence="10" type="ORF">D1639_02725</name>
</gene>
<evidence type="ECO:0000256" key="8">
    <source>
        <dbReference type="HAMAP-Rule" id="MF_01302"/>
    </source>
</evidence>
<dbReference type="Pfam" id="PF00410">
    <property type="entry name" value="Ribosomal_S8"/>
    <property type="match status" value="1"/>
</dbReference>
<evidence type="ECO:0000256" key="7">
    <source>
        <dbReference type="ARBA" id="ARBA00046740"/>
    </source>
</evidence>
<comment type="subunit">
    <text evidence="7 8">Part of the 30S ribosomal subunit. Contacts proteins S5 and S12.</text>
</comment>
<dbReference type="FunFam" id="3.30.1490.10:FF:000001">
    <property type="entry name" value="30S ribosomal protein S8"/>
    <property type="match status" value="1"/>
</dbReference>
<proteinExistence type="inferred from homology"/>
<name>A0A7C9NV00_9BACT</name>
<evidence type="ECO:0000256" key="6">
    <source>
        <dbReference type="ARBA" id="ARBA00035258"/>
    </source>
</evidence>
<dbReference type="Gene3D" id="3.30.1370.30">
    <property type="match status" value="1"/>
</dbReference>
<sequence>MTMTDPIADMLTRVRNANSAGKASVSMPTSKKLVEIARIMEQEGYIQGFDVVEVEGAPRAQLEIVLKYGEKKAKTIRGIKRISKPGLRIYAGKDELPRVLGGLGTAIISTSNGVMTDRDARKKGIGGEVIAYIW</sequence>
<dbReference type="Gene3D" id="3.30.1490.10">
    <property type="match status" value="1"/>
</dbReference>
<accession>A0A7C9NV00</accession>
<evidence type="ECO:0000256" key="4">
    <source>
        <dbReference type="ARBA" id="ARBA00022980"/>
    </source>
</evidence>
<evidence type="ECO:0000256" key="1">
    <source>
        <dbReference type="ARBA" id="ARBA00006471"/>
    </source>
</evidence>
<organism evidence="10">
    <name type="scientific">Muribaculaceae bacterium Z82</name>
    <dbReference type="NCBI Taxonomy" id="2304548"/>
    <lineage>
        <taxon>Bacteria</taxon>
        <taxon>Pseudomonadati</taxon>
        <taxon>Bacteroidota</taxon>
        <taxon>Bacteroidia</taxon>
        <taxon>Bacteroidales</taxon>
        <taxon>Muribaculaceae</taxon>
    </lineage>
</organism>
<dbReference type="NCBIfam" id="NF001109">
    <property type="entry name" value="PRK00136.1"/>
    <property type="match status" value="1"/>
</dbReference>
<dbReference type="GO" id="GO:0003735">
    <property type="term" value="F:structural constituent of ribosome"/>
    <property type="evidence" value="ECO:0007669"/>
    <property type="project" value="InterPro"/>
</dbReference>
<dbReference type="HAMAP" id="MF_01302_B">
    <property type="entry name" value="Ribosomal_uS8_B"/>
    <property type="match status" value="1"/>
</dbReference>
<dbReference type="InterPro" id="IPR047863">
    <property type="entry name" value="Ribosomal_uS8_CS"/>
</dbReference>
<dbReference type="GO" id="GO:0005840">
    <property type="term" value="C:ribosome"/>
    <property type="evidence" value="ECO:0007669"/>
    <property type="project" value="UniProtKB-KW"/>
</dbReference>
<protein>
    <recommendedName>
        <fullName evidence="6 8">Small ribosomal subunit protein uS8</fullName>
    </recommendedName>
</protein>
<dbReference type="AlphaFoldDB" id="A0A7C9NV00"/>
<comment type="function">
    <text evidence="8">One of the primary rRNA binding proteins, it binds directly to 16S rRNA central domain where it helps coordinate assembly of the platform of the 30S subunit.</text>
</comment>
<dbReference type="EMBL" id="QWKH01000010">
    <property type="protein sequence ID" value="NBI33966.1"/>
    <property type="molecule type" value="Genomic_DNA"/>
</dbReference>
<keyword evidence="4 8" id="KW-0689">Ribosomal protein</keyword>
<dbReference type="PROSITE" id="PS00053">
    <property type="entry name" value="RIBOSOMAL_S8"/>
    <property type="match status" value="1"/>
</dbReference>
<dbReference type="GO" id="GO:0006412">
    <property type="term" value="P:translation"/>
    <property type="evidence" value="ECO:0007669"/>
    <property type="project" value="UniProtKB-UniRule"/>
</dbReference>
<dbReference type="GO" id="GO:0005737">
    <property type="term" value="C:cytoplasm"/>
    <property type="evidence" value="ECO:0007669"/>
    <property type="project" value="UniProtKB-ARBA"/>
</dbReference>
<keyword evidence="5 8" id="KW-0687">Ribonucleoprotein</keyword>
<comment type="similarity">
    <text evidence="1 8 9">Belongs to the universal ribosomal protein uS8 family.</text>
</comment>
<dbReference type="GO" id="GO:0019843">
    <property type="term" value="F:rRNA binding"/>
    <property type="evidence" value="ECO:0007669"/>
    <property type="project" value="UniProtKB-UniRule"/>
</dbReference>
<evidence type="ECO:0000256" key="2">
    <source>
        <dbReference type="ARBA" id="ARBA00022730"/>
    </source>
</evidence>
<evidence type="ECO:0000256" key="5">
    <source>
        <dbReference type="ARBA" id="ARBA00023274"/>
    </source>
</evidence>
<evidence type="ECO:0000256" key="9">
    <source>
        <dbReference type="RuleBase" id="RU003660"/>
    </source>
</evidence>
<dbReference type="FunFam" id="3.30.1370.30:FF:000002">
    <property type="entry name" value="30S ribosomal protein S8"/>
    <property type="match status" value="1"/>
</dbReference>
<dbReference type="InterPro" id="IPR035987">
    <property type="entry name" value="Ribosomal_uS8_sf"/>
</dbReference>
<evidence type="ECO:0000313" key="10">
    <source>
        <dbReference type="EMBL" id="NBI33966.1"/>
    </source>
</evidence>
<keyword evidence="3 8" id="KW-0694">RNA-binding</keyword>
<keyword evidence="2 8" id="KW-0699">rRNA-binding</keyword>